<dbReference type="EMBL" id="GL983640">
    <property type="protein sequence ID" value="EGR32523.1"/>
    <property type="molecule type" value="Genomic_DNA"/>
</dbReference>
<accession>G0QQI1</accession>
<dbReference type="GeneID" id="14908686"/>
<dbReference type="RefSeq" id="XP_004036509.1">
    <property type="nucleotide sequence ID" value="XM_004036461.1"/>
</dbReference>
<name>G0QQI1_ICHMU</name>
<keyword evidence="2" id="KW-1185">Reference proteome</keyword>
<reference evidence="1 2" key="1">
    <citation type="submission" date="2011-07" db="EMBL/GenBank/DDBJ databases">
        <authorList>
            <person name="Coyne R."/>
            <person name="Brami D."/>
            <person name="Johnson J."/>
            <person name="Hostetler J."/>
            <person name="Hannick L."/>
            <person name="Clark T."/>
            <person name="Cassidy-Hanley D."/>
            <person name="Inman J."/>
        </authorList>
    </citation>
    <scope>NUCLEOTIDE SEQUENCE [LARGE SCALE GENOMIC DNA]</scope>
    <source>
        <strain evidence="1 2">G5</strain>
    </source>
</reference>
<sequence>MKTNYKYIMKSFNKNRLNQIYKNHFILNFSPLIKKYTKNFKIQKDIEDYQQIIQILSLNLLLHMKQLQKVDYFLLQQITKKLFSKYQIQIGQYKAVRYIYMFQSGKKRKQMSKKKIYKILLIQQIQNQ</sequence>
<gene>
    <name evidence="1" type="ORF">IMG5_079360</name>
</gene>
<organism evidence="1 2">
    <name type="scientific">Ichthyophthirius multifiliis</name>
    <name type="common">White spot disease agent</name>
    <name type="synonym">Ich</name>
    <dbReference type="NCBI Taxonomy" id="5932"/>
    <lineage>
        <taxon>Eukaryota</taxon>
        <taxon>Sar</taxon>
        <taxon>Alveolata</taxon>
        <taxon>Ciliophora</taxon>
        <taxon>Intramacronucleata</taxon>
        <taxon>Oligohymenophorea</taxon>
        <taxon>Hymenostomatida</taxon>
        <taxon>Ophryoglenina</taxon>
        <taxon>Ichthyophthirius</taxon>
    </lineage>
</organism>
<dbReference type="InParanoid" id="G0QQI1"/>
<proteinExistence type="predicted"/>
<dbReference type="AlphaFoldDB" id="G0QQI1"/>
<dbReference type="Proteomes" id="UP000008983">
    <property type="component" value="Unassembled WGS sequence"/>
</dbReference>
<evidence type="ECO:0000313" key="2">
    <source>
        <dbReference type="Proteomes" id="UP000008983"/>
    </source>
</evidence>
<evidence type="ECO:0000313" key="1">
    <source>
        <dbReference type="EMBL" id="EGR32523.1"/>
    </source>
</evidence>
<protein>
    <submittedName>
        <fullName evidence="1">Uncharacterized protein</fullName>
    </submittedName>
</protein>